<accession>A0A8J7QK22</accession>
<keyword evidence="4" id="KW-1185">Reference proteome</keyword>
<gene>
    <name evidence="3" type="ORF">J3U88_28140</name>
</gene>
<evidence type="ECO:0000313" key="4">
    <source>
        <dbReference type="Proteomes" id="UP000664417"/>
    </source>
</evidence>
<feature type="signal peptide" evidence="2">
    <location>
        <begin position="1"/>
        <end position="19"/>
    </location>
</feature>
<evidence type="ECO:0000313" key="3">
    <source>
        <dbReference type="EMBL" id="MBO1322376.1"/>
    </source>
</evidence>
<feature type="chain" id="PRO_5035279284" evidence="2">
    <location>
        <begin position="20"/>
        <end position="86"/>
    </location>
</feature>
<sequence length="86" mass="9567">MTRVLFLCLLVTLSGAMFAKNSDQTIEVQDRPGPPDDKPSSGNGGCKENQKLVTHDGKIQESWGFYGCQKRSKYTNCSFTTCEDKK</sequence>
<dbReference type="EMBL" id="JAFREP010000035">
    <property type="protein sequence ID" value="MBO1322376.1"/>
    <property type="molecule type" value="Genomic_DNA"/>
</dbReference>
<organism evidence="3 4">
    <name type="scientific">Acanthopleuribacter pedis</name>
    <dbReference type="NCBI Taxonomy" id="442870"/>
    <lineage>
        <taxon>Bacteria</taxon>
        <taxon>Pseudomonadati</taxon>
        <taxon>Acidobacteriota</taxon>
        <taxon>Holophagae</taxon>
        <taxon>Acanthopleuribacterales</taxon>
        <taxon>Acanthopleuribacteraceae</taxon>
        <taxon>Acanthopleuribacter</taxon>
    </lineage>
</organism>
<dbReference type="RefSeq" id="WP_207862349.1">
    <property type="nucleotide sequence ID" value="NZ_JAFREP010000035.1"/>
</dbReference>
<keyword evidence="2" id="KW-0732">Signal</keyword>
<evidence type="ECO:0000256" key="1">
    <source>
        <dbReference type="SAM" id="MobiDB-lite"/>
    </source>
</evidence>
<feature type="region of interest" description="Disordered" evidence="1">
    <location>
        <begin position="23"/>
        <end position="50"/>
    </location>
</feature>
<comment type="caution">
    <text evidence="3">The sequence shown here is derived from an EMBL/GenBank/DDBJ whole genome shotgun (WGS) entry which is preliminary data.</text>
</comment>
<reference evidence="3" key="1">
    <citation type="submission" date="2021-03" db="EMBL/GenBank/DDBJ databases">
        <authorList>
            <person name="Wang G."/>
        </authorList>
    </citation>
    <scope>NUCLEOTIDE SEQUENCE</scope>
    <source>
        <strain evidence="3">KCTC 12899</strain>
    </source>
</reference>
<evidence type="ECO:0000256" key="2">
    <source>
        <dbReference type="SAM" id="SignalP"/>
    </source>
</evidence>
<name>A0A8J7QK22_9BACT</name>
<protein>
    <submittedName>
        <fullName evidence="3">Uncharacterized protein</fullName>
    </submittedName>
</protein>
<dbReference type="AlphaFoldDB" id="A0A8J7QK22"/>
<dbReference type="Proteomes" id="UP000664417">
    <property type="component" value="Unassembled WGS sequence"/>
</dbReference>
<proteinExistence type="predicted"/>
<feature type="compositionally biased region" description="Basic and acidic residues" evidence="1">
    <location>
        <begin position="28"/>
        <end position="39"/>
    </location>
</feature>